<feature type="transmembrane region" description="Helical" evidence="1">
    <location>
        <begin position="36"/>
        <end position="54"/>
    </location>
</feature>
<name>A0A6A6UBT7_9PEZI</name>
<sequence length="64" mass="7547">MLHSLRRLQVTLIVACMPRRHRDVPKLTLVNLSQRAFRGLFCITTFLHFAFIALNRPMHVHNHT</sequence>
<proteinExistence type="predicted"/>
<gene>
    <name evidence="2" type="ORF">BT63DRAFT_280517</name>
</gene>
<organism evidence="2 3">
    <name type="scientific">Microthyrium microscopicum</name>
    <dbReference type="NCBI Taxonomy" id="703497"/>
    <lineage>
        <taxon>Eukaryota</taxon>
        <taxon>Fungi</taxon>
        <taxon>Dikarya</taxon>
        <taxon>Ascomycota</taxon>
        <taxon>Pezizomycotina</taxon>
        <taxon>Dothideomycetes</taxon>
        <taxon>Dothideomycetes incertae sedis</taxon>
        <taxon>Microthyriales</taxon>
        <taxon>Microthyriaceae</taxon>
        <taxon>Microthyrium</taxon>
    </lineage>
</organism>
<reference evidence="2" key="1">
    <citation type="journal article" date="2020" name="Stud. Mycol.">
        <title>101 Dothideomycetes genomes: a test case for predicting lifestyles and emergence of pathogens.</title>
        <authorList>
            <person name="Haridas S."/>
            <person name="Albert R."/>
            <person name="Binder M."/>
            <person name="Bloem J."/>
            <person name="Labutti K."/>
            <person name="Salamov A."/>
            <person name="Andreopoulos B."/>
            <person name="Baker S."/>
            <person name="Barry K."/>
            <person name="Bills G."/>
            <person name="Bluhm B."/>
            <person name="Cannon C."/>
            <person name="Castanera R."/>
            <person name="Culley D."/>
            <person name="Daum C."/>
            <person name="Ezra D."/>
            <person name="Gonzalez J."/>
            <person name="Henrissat B."/>
            <person name="Kuo A."/>
            <person name="Liang C."/>
            <person name="Lipzen A."/>
            <person name="Lutzoni F."/>
            <person name="Magnuson J."/>
            <person name="Mondo S."/>
            <person name="Nolan M."/>
            <person name="Ohm R."/>
            <person name="Pangilinan J."/>
            <person name="Park H.-J."/>
            <person name="Ramirez L."/>
            <person name="Alfaro M."/>
            <person name="Sun H."/>
            <person name="Tritt A."/>
            <person name="Yoshinaga Y."/>
            <person name="Zwiers L.-H."/>
            <person name="Turgeon B."/>
            <person name="Goodwin S."/>
            <person name="Spatafora J."/>
            <person name="Crous P."/>
            <person name="Grigoriev I."/>
        </authorList>
    </citation>
    <scope>NUCLEOTIDE SEQUENCE</scope>
    <source>
        <strain evidence="2">CBS 115976</strain>
    </source>
</reference>
<keyword evidence="1" id="KW-1133">Transmembrane helix</keyword>
<accession>A0A6A6UBT7</accession>
<protein>
    <submittedName>
        <fullName evidence="2">Uncharacterized protein</fullName>
    </submittedName>
</protein>
<evidence type="ECO:0000313" key="2">
    <source>
        <dbReference type="EMBL" id="KAF2668568.1"/>
    </source>
</evidence>
<evidence type="ECO:0000313" key="3">
    <source>
        <dbReference type="Proteomes" id="UP000799302"/>
    </source>
</evidence>
<keyword evidence="3" id="KW-1185">Reference proteome</keyword>
<keyword evidence="1" id="KW-0472">Membrane</keyword>
<dbReference type="AlphaFoldDB" id="A0A6A6UBT7"/>
<dbReference type="Proteomes" id="UP000799302">
    <property type="component" value="Unassembled WGS sequence"/>
</dbReference>
<dbReference type="EMBL" id="MU004236">
    <property type="protein sequence ID" value="KAF2668568.1"/>
    <property type="molecule type" value="Genomic_DNA"/>
</dbReference>
<evidence type="ECO:0000256" key="1">
    <source>
        <dbReference type="SAM" id="Phobius"/>
    </source>
</evidence>
<keyword evidence="1" id="KW-0812">Transmembrane</keyword>